<name>A0ABV6G899_9GAMM</name>
<dbReference type="SUPFAM" id="SSF54427">
    <property type="entry name" value="NTF2-like"/>
    <property type="match status" value="1"/>
</dbReference>
<protein>
    <submittedName>
        <fullName evidence="2">Nuclear transport factor 2 family protein</fullName>
    </submittedName>
</protein>
<evidence type="ECO:0000313" key="2">
    <source>
        <dbReference type="EMBL" id="MFC0269646.1"/>
    </source>
</evidence>
<dbReference type="Pfam" id="PF12680">
    <property type="entry name" value="SnoaL_2"/>
    <property type="match status" value="1"/>
</dbReference>
<evidence type="ECO:0000259" key="1">
    <source>
        <dbReference type="Pfam" id="PF12680"/>
    </source>
</evidence>
<gene>
    <name evidence="2" type="ORF">ACFFHW_16910</name>
</gene>
<dbReference type="InterPro" id="IPR037401">
    <property type="entry name" value="SnoaL-like"/>
</dbReference>
<dbReference type="InterPro" id="IPR032710">
    <property type="entry name" value="NTF2-like_dom_sf"/>
</dbReference>
<organism evidence="2 3">
    <name type="scientific">Kushneria aurantia</name>
    <dbReference type="NCBI Taxonomy" id="504092"/>
    <lineage>
        <taxon>Bacteria</taxon>
        <taxon>Pseudomonadati</taxon>
        <taxon>Pseudomonadota</taxon>
        <taxon>Gammaproteobacteria</taxon>
        <taxon>Oceanospirillales</taxon>
        <taxon>Halomonadaceae</taxon>
        <taxon>Kushneria</taxon>
    </lineage>
</organism>
<accession>A0ABV6G899</accession>
<reference evidence="2 3" key="1">
    <citation type="submission" date="2024-09" db="EMBL/GenBank/DDBJ databases">
        <authorList>
            <person name="Sun Q."/>
            <person name="Mori K."/>
        </authorList>
    </citation>
    <scope>NUCLEOTIDE SEQUENCE [LARGE SCALE GENOMIC DNA]</scope>
    <source>
        <strain evidence="2 3">CCM 7415</strain>
    </source>
</reference>
<keyword evidence="3" id="KW-1185">Reference proteome</keyword>
<proteinExistence type="predicted"/>
<dbReference type="Gene3D" id="3.10.450.50">
    <property type="match status" value="1"/>
</dbReference>
<evidence type="ECO:0000313" key="3">
    <source>
        <dbReference type="Proteomes" id="UP001589814"/>
    </source>
</evidence>
<sequence length="125" mass="13767">MDTLPPIIVRYIAAYNDMDIASMIDCLSDDVRFLNKFDGQVTNETNGRAEFRALAEQGVAAFSERRQTVSACIAMDDRAALRIDYNATVRCDLPNGWKTGQEIAMKGTSFFSMAGGKITEIIDAS</sequence>
<dbReference type="EMBL" id="JBHLVX010000065">
    <property type="protein sequence ID" value="MFC0269646.1"/>
    <property type="molecule type" value="Genomic_DNA"/>
</dbReference>
<dbReference type="RefSeq" id="WP_019952475.1">
    <property type="nucleotide sequence ID" value="NZ_JBHLVX010000065.1"/>
</dbReference>
<feature type="domain" description="SnoaL-like" evidence="1">
    <location>
        <begin position="9"/>
        <end position="121"/>
    </location>
</feature>
<comment type="caution">
    <text evidence="2">The sequence shown here is derived from an EMBL/GenBank/DDBJ whole genome shotgun (WGS) entry which is preliminary data.</text>
</comment>
<dbReference type="Proteomes" id="UP001589814">
    <property type="component" value="Unassembled WGS sequence"/>
</dbReference>